<gene>
    <name evidence="2" type="primary">fliO</name>
</gene>
<organism evidence="2">
    <name type="scientific">Aeromonas hydrophila</name>
    <dbReference type="NCBI Taxonomy" id="644"/>
    <lineage>
        <taxon>Bacteria</taxon>
        <taxon>Pseudomonadati</taxon>
        <taxon>Pseudomonadota</taxon>
        <taxon>Gammaproteobacteria</taxon>
        <taxon>Aeromonadales</taxon>
        <taxon>Aeromonadaceae</taxon>
        <taxon>Aeromonas</taxon>
    </lineage>
</organism>
<protein>
    <submittedName>
        <fullName evidence="2">FliO</fullName>
    </submittedName>
</protein>
<evidence type="ECO:0000256" key="1">
    <source>
        <dbReference type="SAM" id="MobiDB-lite"/>
    </source>
</evidence>
<accession>Q2N2M8</accession>
<feature type="compositionally biased region" description="Basic and acidic residues" evidence="1">
    <location>
        <begin position="65"/>
        <end position="78"/>
    </location>
</feature>
<evidence type="ECO:0000313" key="2">
    <source>
        <dbReference type="EMBL" id="AAZ95848.1"/>
    </source>
</evidence>
<sequence length="137" mass="13711">MSPSIRPKGSKNSHDPHVPVTAVVPPCTGQSRCGGQSPQPHLLAALQSDGHRPHPDTGLSAQEEQDSHRHGGRPDAGHRQPAGGLQGEAAGGQGGRAATADRGDAAAGQLPLSPGGAAGREPAPGVFPAAWQIDGQA</sequence>
<dbReference type="AlphaFoldDB" id="Q2N2M8"/>
<feature type="region of interest" description="Disordered" evidence="1">
    <location>
        <begin position="1"/>
        <end position="137"/>
    </location>
</feature>
<feature type="compositionally biased region" description="Gly residues" evidence="1">
    <location>
        <begin position="84"/>
        <end position="95"/>
    </location>
</feature>
<proteinExistence type="predicted"/>
<dbReference type="EMBL" id="DQ124698">
    <property type="protein sequence ID" value="AAZ95848.1"/>
    <property type="molecule type" value="Genomic_DNA"/>
</dbReference>
<feature type="compositionally biased region" description="Polar residues" evidence="1">
    <location>
        <begin position="28"/>
        <end position="39"/>
    </location>
</feature>
<name>Q2N2M8_AERHY</name>
<reference evidence="2" key="1">
    <citation type="journal article" date="2006" name="J. Bacteriol.">
        <title>Polar flagellum biogenesis in Aeromonas hydrophila.</title>
        <authorList>
            <person name="Canals R."/>
            <person name="Ramirez S."/>
            <person name="Vilches S."/>
            <person name="Horsburgh G."/>
            <person name="Shaw J.G."/>
            <person name="Tomas J.M."/>
            <person name="Merino S."/>
        </authorList>
    </citation>
    <scope>NUCLEOTIDE SEQUENCE</scope>
    <source>
        <strain evidence="2">AH-3</strain>
    </source>
</reference>